<keyword evidence="3" id="KW-1185">Reference proteome</keyword>
<dbReference type="Gene3D" id="1.20.1260.10">
    <property type="match status" value="1"/>
</dbReference>
<evidence type="ECO:0000313" key="2">
    <source>
        <dbReference type="EMBL" id="MCP9610657.1"/>
    </source>
</evidence>
<evidence type="ECO:0000259" key="1">
    <source>
        <dbReference type="Pfam" id="PF00210"/>
    </source>
</evidence>
<name>A0ABT1MDE8_9BACT</name>
<dbReference type="InterPro" id="IPR008331">
    <property type="entry name" value="Ferritin_DPS_dom"/>
</dbReference>
<accession>A0ABT1MDE8</accession>
<comment type="caution">
    <text evidence="2">The sequence shown here is derived from an EMBL/GenBank/DDBJ whole genome shotgun (WGS) entry which is preliminary data.</text>
</comment>
<organism evidence="2 3">
    <name type="scientific">Coprobacter tertius</name>
    <dbReference type="NCBI Taxonomy" id="2944915"/>
    <lineage>
        <taxon>Bacteria</taxon>
        <taxon>Pseudomonadati</taxon>
        <taxon>Bacteroidota</taxon>
        <taxon>Bacteroidia</taxon>
        <taxon>Bacteroidales</taxon>
        <taxon>Barnesiellaceae</taxon>
        <taxon>Coprobacter</taxon>
    </lineage>
</organism>
<sequence length="197" mass="22459">MINYIDRMADSLVDVLKYSQTEVEWPEPADLKPNDGVKPEWFYPAIENAEYSEISSILQYTQQEALFDEIGELMLGIALVEMKHFASVRDAIVALGGKLPQPFDNKNIKLGTNASEALILAAQAEIETIKFYKSIKTYLIETTDSVNITRQLLTKLIADETLHLKMINDRLKNIIGDEKEYNDIIKNKLPQINLYFS</sequence>
<dbReference type="Pfam" id="PF00210">
    <property type="entry name" value="Ferritin"/>
    <property type="match status" value="1"/>
</dbReference>
<dbReference type="SUPFAM" id="SSF47240">
    <property type="entry name" value="Ferritin-like"/>
    <property type="match status" value="1"/>
</dbReference>
<dbReference type="EMBL" id="JANDHW010000001">
    <property type="protein sequence ID" value="MCP9610657.1"/>
    <property type="molecule type" value="Genomic_DNA"/>
</dbReference>
<feature type="domain" description="Ferritin/DPS" evidence="1">
    <location>
        <begin position="56"/>
        <end position="174"/>
    </location>
</feature>
<dbReference type="InterPro" id="IPR012347">
    <property type="entry name" value="Ferritin-like"/>
</dbReference>
<reference evidence="2 3" key="1">
    <citation type="submission" date="2022-07" db="EMBL/GenBank/DDBJ databases">
        <title>Fecal culturing of patients with breast cancer.</title>
        <authorList>
            <person name="Teng N.M.Y."/>
            <person name="Kiu R."/>
            <person name="Evans R."/>
            <person name="Baker D.J."/>
            <person name="Zenner C."/>
            <person name="Robinson S.D."/>
            <person name="Hall L.J."/>
        </authorList>
    </citation>
    <scope>NUCLEOTIDE SEQUENCE [LARGE SCALE GENOMIC DNA]</scope>
    <source>
        <strain evidence="2 3">LH1063</strain>
    </source>
</reference>
<proteinExistence type="predicted"/>
<dbReference type="Proteomes" id="UP001205603">
    <property type="component" value="Unassembled WGS sequence"/>
</dbReference>
<dbReference type="RefSeq" id="WP_255025188.1">
    <property type="nucleotide sequence ID" value="NZ_JANDHW010000001.1"/>
</dbReference>
<gene>
    <name evidence="2" type="ORF">NMU02_00925</name>
</gene>
<protein>
    <recommendedName>
        <fullName evidence="1">Ferritin/DPS domain-containing protein</fullName>
    </recommendedName>
</protein>
<dbReference type="InterPro" id="IPR009078">
    <property type="entry name" value="Ferritin-like_SF"/>
</dbReference>
<evidence type="ECO:0000313" key="3">
    <source>
        <dbReference type="Proteomes" id="UP001205603"/>
    </source>
</evidence>